<reference evidence="6 7" key="1">
    <citation type="submission" date="2018-05" db="EMBL/GenBank/DDBJ databases">
        <title>Genome sequencing and assembly of the regulated plant pathogen Lachnellula willkommii and related sister species for the development of diagnostic species identification markers.</title>
        <authorList>
            <person name="Giroux E."/>
            <person name="Bilodeau G."/>
        </authorList>
    </citation>
    <scope>NUCLEOTIDE SEQUENCE [LARGE SCALE GENOMIC DNA]</scope>
    <source>
        <strain evidence="6 7">CBS 268.59</strain>
    </source>
</reference>
<dbReference type="OrthoDB" id="10016252at2759"/>
<feature type="domain" description="FAD-binding" evidence="5">
    <location>
        <begin position="9"/>
        <end position="348"/>
    </location>
</feature>
<name>A0A8T9C9F1_9HELO</name>
<dbReference type="InterPro" id="IPR002938">
    <property type="entry name" value="FAD-bd"/>
</dbReference>
<evidence type="ECO:0000259" key="5">
    <source>
        <dbReference type="Pfam" id="PF01494"/>
    </source>
</evidence>
<dbReference type="GO" id="GO:0071949">
    <property type="term" value="F:FAD binding"/>
    <property type="evidence" value="ECO:0007669"/>
    <property type="project" value="InterPro"/>
</dbReference>
<evidence type="ECO:0000256" key="4">
    <source>
        <dbReference type="SAM" id="MobiDB-lite"/>
    </source>
</evidence>
<keyword evidence="7" id="KW-1185">Reference proteome</keyword>
<evidence type="ECO:0000313" key="6">
    <source>
        <dbReference type="EMBL" id="TVY82298.1"/>
    </source>
</evidence>
<evidence type="ECO:0000256" key="2">
    <source>
        <dbReference type="ARBA" id="ARBA00022827"/>
    </source>
</evidence>
<dbReference type="SUPFAM" id="SSF51905">
    <property type="entry name" value="FAD/NAD(P)-binding domain"/>
    <property type="match status" value="1"/>
</dbReference>
<dbReference type="PRINTS" id="PR00420">
    <property type="entry name" value="RNGMNOXGNASE"/>
</dbReference>
<dbReference type="PANTHER" id="PTHR43476">
    <property type="entry name" value="3-(3-HYDROXY-PHENYL)PROPIONATE/3-HYDROXYCINNAMIC ACID HYDROXYLASE"/>
    <property type="match status" value="1"/>
</dbReference>
<dbReference type="Pfam" id="PF01494">
    <property type="entry name" value="FAD_binding_3"/>
    <property type="match status" value="1"/>
</dbReference>
<dbReference type="InterPro" id="IPR050631">
    <property type="entry name" value="PheA/TfdB_FAD_monoxygenase"/>
</dbReference>
<dbReference type="InterPro" id="IPR036188">
    <property type="entry name" value="FAD/NAD-bd_sf"/>
</dbReference>
<evidence type="ECO:0000313" key="7">
    <source>
        <dbReference type="Proteomes" id="UP000469558"/>
    </source>
</evidence>
<dbReference type="AlphaFoldDB" id="A0A8T9C9F1"/>
<dbReference type="GO" id="GO:0008688">
    <property type="term" value="F:3-(3-hydroxyphenyl)propionate hydroxylase activity"/>
    <property type="evidence" value="ECO:0007669"/>
    <property type="project" value="TreeGrafter"/>
</dbReference>
<dbReference type="Gene3D" id="3.50.50.60">
    <property type="entry name" value="FAD/NAD(P)-binding domain"/>
    <property type="match status" value="1"/>
</dbReference>
<dbReference type="EMBL" id="QGMK01000339">
    <property type="protein sequence ID" value="TVY82298.1"/>
    <property type="molecule type" value="Genomic_DNA"/>
</dbReference>
<keyword evidence="1" id="KW-0285">Flavoprotein</keyword>
<keyword evidence="2" id="KW-0274">FAD</keyword>
<organism evidence="6 7">
    <name type="scientific">Lachnellula suecica</name>
    <dbReference type="NCBI Taxonomy" id="602035"/>
    <lineage>
        <taxon>Eukaryota</taxon>
        <taxon>Fungi</taxon>
        <taxon>Dikarya</taxon>
        <taxon>Ascomycota</taxon>
        <taxon>Pezizomycotina</taxon>
        <taxon>Leotiomycetes</taxon>
        <taxon>Helotiales</taxon>
        <taxon>Lachnaceae</taxon>
        <taxon>Lachnellula</taxon>
    </lineage>
</organism>
<dbReference type="Gene3D" id="3.30.70.2450">
    <property type="match status" value="1"/>
</dbReference>
<protein>
    <submittedName>
        <fullName evidence="6">FAD-dependent monooxygenase terC</fullName>
    </submittedName>
</protein>
<gene>
    <name evidence="6" type="primary">terC_0</name>
    <name evidence="6" type="ORF">LSUE1_G002245</name>
</gene>
<dbReference type="Proteomes" id="UP000469558">
    <property type="component" value="Unassembled WGS sequence"/>
</dbReference>
<evidence type="ECO:0000256" key="1">
    <source>
        <dbReference type="ARBA" id="ARBA00022630"/>
    </source>
</evidence>
<feature type="region of interest" description="Disordered" evidence="4">
    <location>
        <begin position="381"/>
        <end position="403"/>
    </location>
</feature>
<sequence length="403" mass="45266">MADKYKISKVIIVGAGPSGLLLGILLAKQGIKVSLIEMSDKLDENPRAAHYAPSSVRELRRAGVLEEVTRDGLKPHGVCWRGPDREILAGIRGEVTNDPDAMVCLPLDKLDKILLRVFLEQESTEVLWKHKVVGIKQDEKEAQVQVETAEGEKWLGTDYVVGCDGANSQIRRSLFGDLAFPGETLQSQIIATNIYYDFPKFNYWDSQFIVHPTDWYMAAKITPGGLWRVTYGDEWGLSTEEYLKRQPERFEQILPGNPKPGDYKLVNISPYKLHQRCAESMRVGRFLLAADAAHLCNPLSSGGMGLTGGFADITTLYDCFLAMQEGLTDDSILDAYSDVRRKKWREIIDPSSRANFARIWDENAVEEKEAFFKMCRDMENDPEAQKRGAQVSNPATSDAEPRD</sequence>
<keyword evidence="6" id="KW-0503">Monooxygenase</keyword>
<evidence type="ECO:0000256" key="3">
    <source>
        <dbReference type="ARBA" id="ARBA00023002"/>
    </source>
</evidence>
<proteinExistence type="predicted"/>
<comment type="caution">
    <text evidence="6">The sequence shown here is derived from an EMBL/GenBank/DDBJ whole genome shotgun (WGS) entry which is preliminary data.</text>
</comment>
<dbReference type="GO" id="GO:0019622">
    <property type="term" value="P:3-(3-hydroxy)phenylpropionate catabolic process"/>
    <property type="evidence" value="ECO:0007669"/>
    <property type="project" value="TreeGrafter"/>
</dbReference>
<dbReference type="PANTHER" id="PTHR43476:SF3">
    <property type="entry name" value="FAD-BINDING MONOOXYGENASE"/>
    <property type="match status" value="1"/>
</dbReference>
<accession>A0A8T9C9F1</accession>
<keyword evidence="3" id="KW-0560">Oxidoreductase</keyword>